<dbReference type="PROSITE" id="PS00211">
    <property type="entry name" value="ABC_TRANSPORTER_1"/>
    <property type="match status" value="1"/>
</dbReference>
<dbReference type="InterPro" id="IPR052156">
    <property type="entry name" value="BCAA_Transport_ATP-bd_LivF"/>
</dbReference>
<keyword evidence="5" id="KW-0029">Amino-acid transport</keyword>
<dbReference type="PROSITE" id="PS50893">
    <property type="entry name" value="ABC_TRANSPORTER_2"/>
    <property type="match status" value="1"/>
</dbReference>
<dbReference type="PANTHER" id="PTHR43820:SF4">
    <property type="entry name" value="HIGH-AFFINITY BRANCHED-CHAIN AMINO ACID TRANSPORT ATP-BINDING PROTEIN LIVF"/>
    <property type="match status" value="1"/>
</dbReference>
<accession>A0AAN1BML5</accession>
<organism evidence="7 8">
    <name type="scientific">Rhizobium etli</name>
    <dbReference type="NCBI Taxonomy" id="29449"/>
    <lineage>
        <taxon>Bacteria</taxon>
        <taxon>Pseudomonadati</taxon>
        <taxon>Pseudomonadota</taxon>
        <taxon>Alphaproteobacteria</taxon>
        <taxon>Hyphomicrobiales</taxon>
        <taxon>Rhizobiaceae</taxon>
        <taxon>Rhizobium/Agrobacterium group</taxon>
        <taxon>Rhizobium</taxon>
    </lineage>
</organism>
<evidence type="ECO:0000256" key="1">
    <source>
        <dbReference type="ARBA" id="ARBA00005417"/>
    </source>
</evidence>
<dbReference type="PANTHER" id="PTHR43820">
    <property type="entry name" value="HIGH-AFFINITY BRANCHED-CHAIN AMINO ACID TRANSPORT ATP-BINDING PROTEIN LIVF"/>
    <property type="match status" value="1"/>
</dbReference>
<dbReference type="GO" id="GO:0005524">
    <property type="term" value="F:ATP binding"/>
    <property type="evidence" value="ECO:0007669"/>
    <property type="project" value="UniProtKB-KW"/>
</dbReference>
<gene>
    <name evidence="7" type="ORF">NXC12_PE00209</name>
</gene>
<dbReference type="Proteomes" id="UP000194159">
    <property type="component" value="Plasmid pRetNXC12e"/>
</dbReference>
<evidence type="ECO:0000313" key="7">
    <source>
        <dbReference type="EMBL" id="ARQ13807.1"/>
    </source>
</evidence>
<evidence type="ECO:0000259" key="6">
    <source>
        <dbReference type="PROSITE" id="PS50893"/>
    </source>
</evidence>
<evidence type="ECO:0000256" key="5">
    <source>
        <dbReference type="ARBA" id="ARBA00022970"/>
    </source>
</evidence>
<dbReference type="SUPFAM" id="SSF52540">
    <property type="entry name" value="P-loop containing nucleoside triphosphate hydrolases"/>
    <property type="match status" value="1"/>
</dbReference>
<evidence type="ECO:0000313" key="8">
    <source>
        <dbReference type="Proteomes" id="UP000194159"/>
    </source>
</evidence>
<evidence type="ECO:0000256" key="2">
    <source>
        <dbReference type="ARBA" id="ARBA00022448"/>
    </source>
</evidence>
<dbReference type="SMART" id="SM00382">
    <property type="entry name" value="AAA"/>
    <property type="match status" value="1"/>
</dbReference>
<keyword evidence="3" id="KW-0547">Nucleotide-binding</keyword>
<dbReference type="GO" id="GO:0015807">
    <property type="term" value="P:L-amino acid transport"/>
    <property type="evidence" value="ECO:0007669"/>
    <property type="project" value="TreeGrafter"/>
</dbReference>
<dbReference type="GO" id="GO:0015658">
    <property type="term" value="F:branched-chain amino acid transmembrane transporter activity"/>
    <property type="evidence" value="ECO:0007669"/>
    <property type="project" value="TreeGrafter"/>
</dbReference>
<dbReference type="CDD" id="cd03224">
    <property type="entry name" value="ABC_TM1139_LivF_branched"/>
    <property type="match status" value="1"/>
</dbReference>
<evidence type="ECO:0000256" key="4">
    <source>
        <dbReference type="ARBA" id="ARBA00022840"/>
    </source>
</evidence>
<dbReference type="InterPro" id="IPR003439">
    <property type="entry name" value="ABC_transporter-like_ATP-bd"/>
</dbReference>
<dbReference type="Pfam" id="PF00005">
    <property type="entry name" value="ABC_tran"/>
    <property type="match status" value="1"/>
</dbReference>
<dbReference type="GO" id="GO:0016887">
    <property type="term" value="F:ATP hydrolysis activity"/>
    <property type="evidence" value="ECO:0007669"/>
    <property type="project" value="InterPro"/>
</dbReference>
<reference evidence="7 8" key="1">
    <citation type="submission" date="2017-04" db="EMBL/GenBank/DDBJ databases">
        <title>Complete genome sequences of Rhizobium genomic linages associated to common bean (phaseolus vulgaris).</title>
        <authorList>
            <person name="Santamaria R.I."/>
            <person name="Bustos P."/>
            <person name="Perez-Carrascal O."/>
            <person name="Martinez-Flores I."/>
            <person name="Juarez S."/>
            <person name="Lozano L."/>
            <person name="Miranda F."/>
            <person name="Vinuesa P."/>
            <person name="Martinez-Romero E."/>
            <person name="Cevallos M.A."/>
            <person name="Romero D."/>
            <person name="Davila G."/>
            <person name="Gonzalez V."/>
        </authorList>
    </citation>
    <scope>NUCLEOTIDE SEQUENCE [LARGE SCALE GENOMIC DNA]</scope>
    <source>
        <strain evidence="7 8">NXC12</strain>
        <plasmid evidence="8">pretnxc12e</plasmid>
    </source>
</reference>
<dbReference type="InterPro" id="IPR027417">
    <property type="entry name" value="P-loop_NTPase"/>
</dbReference>
<geneLocation type="plasmid" evidence="8">
    <name>pretnxc12e</name>
</geneLocation>
<keyword evidence="7" id="KW-0614">Plasmid</keyword>
<keyword evidence="4 7" id="KW-0067">ATP-binding</keyword>
<dbReference type="AlphaFoldDB" id="A0AAN1BML5"/>
<proteinExistence type="inferred from homology"/>
<dbReference type="EMBL" id="CP020911">
    <property type="protein sequence ID" value="ARQ13807.1"/>
    <property type="molecule type" value="Genomic_DNA"/>
</dbReference>
<comment type="similarity">
    <text evidence="1">Belongs to the ABC transporter superfamily.</text>
</comment>
<name>A0AAN1BML5_RHIET</name>
<feature type="domain" description="ABC transporter" evidence="6">
    <location>
        <begin position="12"/>
        <end position="245"/>
    </location>
</feature>
<protein>
    <submittedName>
        <fullName evidence="7">High-affinity branched-chain amino acid ABC transporter ATP-binding protein</fullName>
    </submittedName>
</protein>
<sequence>MYELQIMAHNILEVADLHLNYGQTRVLHGVSFEVPAASLLAIVGPNGAGKSSTLGAIAGGIPIASGTVRFDGHSIEALAPEAIARLGLSFVPEARHPFSSLTVEENLLIGSLMRRNRAMAASNLERVYGYFPRLRVRSRQPAGKLSGGEQQMLVIGRALMTSPRLMLIDEPSLGLAPKIVEEVYEMLRRIRDEAGVTIVVNEQSSRRVMKFAENILVLRDGRVQLRGTPATIDQGQALHHAYFGVGNFDSIGPRTEA</sequence>
<dbReference type="InterPro" id="IPR003593">
    <property type="entry name" value="AAA+_ATPase"/>
</dbReference>
<dbReference type="InterPro" id="IPR017871">
    <property type="entry name" value="ABC_transporter-like_CS"/>
</dbReference>
<keyword evidence="2" id="KW-0813">Transport</keyword>
<dbReference type="Gene3D" id="3.40.50.300">
    <property type="entry name" value="P-loop containing nucleotide triphosphate hydrolases"/>
    <property type="match status" value="1"/>
</dbReference>
<evidence type="ECO:0000256" key="3">
    <source>
        <dbReference type="ARBA" id="ARBA00022741"/>
    </source>
</evidence>